<evidence type="ECO:0000259" key="1">
    <source>
        <dbReference type="PROSITE" id="PS50853"/>
    </source>
</evidence>
<dbReference type="PROSITE" id="PS00626">
    <property type="entry name" value="RCC1_2"/>
    <property type="match status" value="5"/>
</dbReference>
<dbReference type="InterPro" id="IPR036116">
    <property type="entry name" value="FN3_sf"/>
</dbReference>
<dbReference type="Proteomes" id="UP000677918">
    <property type="component" value="Unassembled WGS sequence"/>
</dbReference>
<dbReference type="CDD" id="cd00063">
    <property type="entry name" value="FN3"/>
    <property type="match status" value="1"/>
</dbReference>
<sequence length="983" mass="103602">MRLCIALLLMQSFLITVPYDNVSAQGSFHPALSDRSGGILQIAGGRNHSLALTADGKVLAWGENKIDKTMVPIEVPDEAQSNIVSVSAGDNHSLALTVSGEVIAWGGAEGTDVPEEAKSDIVAIAAGPGAFHSLALTSSGEVIAWGRNDYGQTVVPDAAKSGVVAIAAGYWHSLALKEDGDVIAWGDKSRGKLNVPEEVQGNAVAISAGVHHSLALTESGKVFAWGRNEFGESDVPEEAKSDVVAIAAGYAHSLALKSDGSVIAWGISDNTESDDHGQTVVPDAAKSGVIAIAAGFYHSLALKEDGTIVAWGDNRSGQLNIPTSDLKTIKLTDQSGGELEFLFDVSEQEYTVLIDNSVTSVNVLATLENPEYADVYVNGKRQSDQVEGVKVEVEGEQTVVQVKVSPYLQESKTYTIKLLREAEPEQVSKPVASPAGGAVPAGTMVTLSTTTEGATVYYTTDGSMPSRSSMEYTAPIEVTGGMTLKAIAVKDGMLDSEVLEEHYTILPPDQVAKPIASPAGGAVPAGTTVTLSTYTNDATIYYTTDGSEPTSSSAEYTAPIEVTTEMTLKAIAVKEGMLDSEVLEEQYTIATIPAPANLTASAADRSVTLKWDAVTEAGSVTYAVYQAEGTSVPVDPANWKLIQSNVSANSYNVTGLTNGTTYAFVVKAITVKGASDFSNVAIATPRAPGGNSGSGGGGGGRVLSNNADLADLQVWVEGKLLKLSPSFTSGTTEYTARTEGERIEIVVKEAHSAAKVIWKGKVITDSIQVDLEEGDNTIELTVQAENGTKKTYTLTIYREMPKPNEPVIAFTDIAGHWAEDYIMRAVEKGIVSGYPDGTFKPNHPVTRAEFTVMLAGALKLEGDGSALTFTDHDRIGGWAKQAVAQAVQAGIVDGYNDGSFRPNAQITRVEMAVMIARALQLQLNANASTGFADDETIPQWAKGAVEAIRKLGIVDGRGGNRFVPNETATRAEATVMLLRLLDR</sequence>
<dbReference type="AlphaFoldDB" id="A0A8J4M2V6"/>
<evidence type="ECO:0000313" key="3">
    <source>
        <dbReference type="EMBL" id="GIQ68931.1"/>
    </source>
</evidence>
<dbReference type="Gene3D" id="2.60.40.10">
    <property type="entry name" value="Immunoglobulins"/>
    <property type="match status" value="1"/>
</dbReference>
<evidence type="ECO:0000313" key="4">
    <source>
        <dbReference type="Proteomes" id="UP000677918"/>
    </source>
</evidence>
<dbReference type="Pfam" id="PF00395">
    <property type="entry name" value="SLH"/>
    <property type="match status" value="3"/>
</dbReference>
<comment type="caution">
    <text evidence="3">The sequence shown here is derived from an EMBL/GenBank/DDBJ whole genome shotgun (WGS) entry which is preliminary data.</text>
</comment>
<gene>
    <name evidence="3" type="ORF">XYCOK13_17550</name>
</gene>
<dbReference type="Gene3D" id="2.130.10.30">
    <property type="entry name" value="Regulator of chromosome condensation 1/beta-lactamase-inhibitor protein II"/>
    <property type="match status" value="2"/>
</dbReference>
<accession>A0A8J4M2V6</accession>
<dbReference type="InterPro" id="IPR051553">
    <property type="entry name" value="Ran_GTPase-activating"/>
</dbReference>
<dbReference type="PROSITE" id="PS50853">
    <property type="entry name" value="FN3"/>
    <property type="match status" value="1"/>
</dbReference>
<dbReference type="Pfam" id="PF12733">
    <property type="entry name" value="Cadherin-like"/>
    <property type="match status" value="2"/>
</dbReference>
<evidence type="ECO:0000259" key="2">
    <source>
        <dbReference type="PROSITE" id="PS51272"/>
    </source>
</evidence>
<feature type="domain" description="Fibronectin type-III" evidence="1">
    <location>
        <begin position="594"/>
        <end position="688"/>
    </location>
</feature>
<dbReference type="InterPro" id="IPR009091">
    <property type="entry name" value="RCC1/BLIP-II"/>
</dbReference>
<proteinExistence type="predicted"/>
<dbReference type="SUPFAM" id="SSF49265">
    <property type="entry name" value="Fibronectin type III"/>
    <property type="match status" value="1"/>
</dbReference>
<evidence type="ECO:0008006" key="5">
    <source>
        <dbReference type="Google" id="ProtNLM"/>
    </source>
</evidence>
<dbReference type="InterPro" id="IPR059177">
    <property type="entry name" value="GH29D-like_dom"/>
</dbReference>
<dbReference type="PANTHER" id="PTHR45982:SF1">
    <property type="entry name" value="REGULATOR OF CHROMOSOME CONDENSATION"/>
    <property type="match status" value="1"/>
</dbReference>
<dbReference type="Pfam" id="PF00041">
    <property type="entry name" value="fn3"/>
    <property type="match status" value="1"/>
</dbReference>
<feature type="domain" description="SLH" evidence="2">
    <location>
        <begin position="869"/>
        <end position="929"/>
    </location>
</feature>
<protein>
    <recommendedName>
        <fullName evidence="5">Alpha-tubulin suppressor-like RCC1 family protein</fullName>
    </recommendedName>
</protein>
<dbReference type="PANTHER" id="PTHR45982">
    <property type="entry name" value="REGULATOR OF CHROMOSOME CONDENSATION"/>
    <property type="match status" value="1"/>
</dbReference>
<dbReference type="InterPro" id="IPR001119">
    <property type="entry name" value="SLH_dom"/>
</dbReference>
<dbReference type="PROSITE" id="PS50012">
    <property type="entry name" value="RCC1_3"/>
    <property type="match status" value="5"/>
</dbReference>
<dbReference type="Pfam" id="PF13290">
    <property type="entry name" value="CHB_HEX_C_1"/>
    <property type="match status" value="2"/>
</dbReference>
<dbReference type="RefSeq" id="WP_213411736.1">
    <property type="nucleotide sequence ID" value="NZ_BOVK01000021.1"/>
</dbReference>
<dbReference type="SMART" id="SM00060">
    <property type="entry name" value="FN3"/>
    <property type="match status" value="1"/>
</dbReference>
<dbReference type="Pfam" id="PF13540">
    <property type="entry name" value="RCC1_2"/>
    <property type="match status" value="7"/>
</dbReference>
<dbReference type="InterPro" id="IPR000408">
    <property type="entry name" value="Reg_chr_condens"/>
</dbReference>
<dbReference type="InterPro" id="IPR003961">
    <property type="entry name" value="FN3_dom"/>
</dbReference>
<reference evidence="3" key="1">
    <citation type="submission" date="2021-04" db="EMBL/GenBank/DDBJ databases">
        <title>Draft genome sequence of Xylanibacillus composti strain K13.</title>
        <authorList>
            <person name="Uke A."/>
            <person name="Chhe C."/>
            <person name="Baramee S."/>
            <person name="Kosugi A."/>
        </authorList>
    </citation>
    <scope>NUCLEOTIDE SEQUENCE</scope>
    <source>
        <strain evidence="3">K13</strain>
    </source>
</reference>
<dbReference type="PROSITE" id="PS51272">
    <property type="entry name" value="SLH"/>
    <property type="match status" value="3"/>
</dbReference>
<organism evidence="3 4">
    <name type="scientific">Xylanibacillus composti</name>
    <dbReference type="NCBI Taxonomy" id="1572762"/>
    <lineage>
        <taxon>Bacteria</taxon>
        <taxon>Bacillati</taxon>
        <taxon>Bacillota</taxon>
        <taxon>Bacilli</taxon>
        <taxon>Bacillales</taxon>
        <taxon>Paenibacillaceae</taxon>
        <taxon>Xylanibacillus</taxon>
    </lineage>
</organism>
<dbReference type="InterPro" id="IPR025883">
    <property type="entry name" value="Cadherin-like_domain"/>
</dbReference>
<dbReference type="SUPFAM" id="SSF50985">
    <property type="entry name" value="RCC1/BLIP-II"/>
    <property type="match status" value="1"/>
</dbReference>
<feature type="domain" description="SLH" evidence="2">
    <location>
        <begin position="805"/>
        <end position="868"/>
    </location>
</feature>
<dbReference type="EMBL" id="BOVK01000021">
    <property type="protein sequence ID" value="GIQ68931.1"/>
    <property type="molecule type" value="Genomic_DNA"/>
</dbReference>
<keyword evidence="4" id="KW-1185">Reference proteome</keyword>
<dbReference type="InterPro" id="IPR013783">
    <property type="entry name" value="Ig-like_fold"/>
</dbReference>
<feature type="domain" description="SLH" evidence="2">
    <location>
        <begin position="931"/>
        <end position="983"/>
    </location>
</feature>
<name>A0A8J4M2V6_9BACL</name>